<evidence type="ECO:0000256" key="3">
    <source>
        <dbReference type="ARBA" id="ARBA00023295"/>
    </source>
</evidence>
<comment type="similarity">
    <text evidence="1 4">Belongs to the glycosyl hydrolase 1 family.</text>
</comment>
<evidence type="ECO:0000256" key="2">
    <source>
        <dbReference type="ARBA" id="ARBA00022801"/>
    </source>
</evidence>
<dbReference type="EMBL" id="MFHT01000019">
    <property type="protein sequence ID" value="OGF77407.1"/>
    <property type="molecule type" value="Genomic_DNA"/>
</dbReference>
<name>A0A1F5WP90_9BACT</name>
<protein>
    <recommendedName>
        <fullName evidence="7">Beta-glucosidase</fullName>
    </recommendedName>
</protein>
<keyword evidence="3" id="KW-0326">Glycosidase</keyword>
<reference evidence="5 6" key="1">
    <citation type="journal article" date="2016" name="Nat. Commun.">
        <title>Thousands of microbial genomes shed light on interconnected biogeochemical processes in an aquifer system.</title>
        <authorList>
            <person name="Anantharaman K."/>
            <person name="Brown C.T."/>
            <person name="Hug L.A."/>
            <person name="Sharon I."/>
            <person name="Castelle C.J."/>
            <person name="Probst A.J."/>
            <person name="Thomas B.C."/>
            <person name="Singh A."/>
            <person name="Wilkins M.J."/>
            <person name="Karaoz U."/>
            <person name="Brodie E.L."/>
            <person name="Williams K.H."/>
            <person name="Hubbard S.S."/>
            <person name="Banfield J.F."/>
        </authorList>
    </citation>
    <scope>NUCLEOTIDE SEQUENCE [LARGE SCALE GENOMIC DNA]</scope>
</reference>
<proteinExistence type="inferred from homology"/>
<dbReference type="PRINTS" id="PR00131">
    <property type="entry name" value="GLHYDRLASE1"/>
</dbReference>
<dbReference type="GO" id="GO:0008422">
    <property type="term" value="F:beta-glucosidase activity"/>
    <property type="evidence" value="ECO:0007669"/>
    <property type="project" value="TreeGrafter"/>
</dbReference>
<sequence>MEMKFPKNFLWGAATSAHQVEGNNHNDWTEWEKKNADWLSKASGGKYPPENYISGRAGDHYNRFRNDFDIAKSMGHNAHRFSIEWSRIEPEEGKFDEKEIKHYREVILALRERGLEPFATLWHSTNPTWIRDVGGWENSKTVEHFARYVEKIIKSFPDVRYWLTLNEPTVYAGLGYIQGTQPPWVKSMRRGNTVFKNFVKAHNLAYRIIQKNNKNALVGFAHHLVYMVPKNNLPWNWFAVRILEYIRNWRFLNAVKRNCDFFGVQFYQSQEISLSFSNGKWGPISAMPIPGKPIDDLGWAINPEGIYHLLKATSKYAKPIFITESGIADAKDINRPKFIKETLEWIAKAIEEGVDVRGYFHWSFMDNFEIPEMRGFQARFGLVEINYKTLERKIRPSAYKLKEIIESQK</sequence>
<dbReference type="PANTHER" id="PTHR10353">
    <property type="entry name" value="GLYCOSYL HYDROLASE"/>
    <property type="match status" value="1"/>
</dbReference>
<dbReference type="Gene3D" id="3.20.20.80">
    <property type="entry name" value="Glycosidases"/>
    <property type="match status" value="1"/>
</dbReference>
<keyword evidence="2" id="KW-0378">Hydrolase</keyword>
<dbReference type="Pfam" id="PF00232">
    <property type="entry name" value="Glyco_hydro_1"/>
    <property type="match status" value="2"/>
</dbReference>
<dbReference type="PANTHER" id="PTHR10353:SF209">
    <property type="entry name" value="GALACTOLIPID GALACTOSYLTRANSFERASE SFR2, CHLOROPLASTIC"/>
    <property type="match status" value="1"/>
</dbReference>
<evidence type="ECO:0008006" key="7">
    <source>
        <dbReference type="Google" id="ProtNLM"/>
    </source>
</evidence>
<dbReference type="InterPro" id="IPR001360">
    <property type="entry name" value="Glyco_hydro_1"/>
</dbReference>
<accession>A0A1F5WP90</accession>
<comment type="caution">
    <text evidence="5">The sequence shown here is derived from an EMBL/GenBank/DDBJ whole genome shotgun (WGS) entry which is preliminary data.</text>
</comment>
<evidence type="ECO:0000313" key="6">
    <source>
        <dbReference type="Proteomes" id="UP000177723"/>
    </source>
</evidence>
<dbReference type="GO" id="GO:0005975">
    <property type="term" value="P:carbohydrate metabolic process"/>
    <property type="evidence" value="ECO:0007669"/>
    <property type="project" value="InterPro"/>
</dbReference>
<gene>
    <name evidence="5" type="ORF">A3F23_03720</name>
</gene>
<evidence type="ECO:0000256" key="1">
    <source>
        <dbReference type="ARBA" id="ARBA00010838"/>
    </source>
</evidence>
<evidence type="ECO:0000256" key="4">
    <source>
        <dbReference type="RuleBase" id="RU003690"/>
    </source>
</evidence>
<dbReference type="InterPro" id="IPR017853">
    <property type="entry name" value="GH"/>
</dbReference>
<dbReference type="AlphaFoldDB" id="A0A1F5WP90"/>
<dbReference type="Proteomes" id="UP000177723">
    <property type="component" value="Unassembled WGS sequence"/>
</dbReference>
<dbReference type="SUPFAM" id="SSF51445">
    <property type="entry name" value="(Trans)glycosidases"/>
    <property type="match status" value="1"/>
</dbReference>
<organism evidence="5 6">
    <name type="scientific">Candidatus Giovannonibacteria bacterium RIFCSPHIGHO2_12_FULL_43_15</name>
    <dbReference type="NCBI Taxonomy" id="1798341"/>
    <lineage>
        <taxon>Bacteria</taxon>
        <taxon>Candidatus Giovannoniibacteriota</taxon>
    </lineage>
</organism>
<evidence type="ECO:0000313" key="5">
    <source>
        <dbReference type="EMBL" id="OGF77407.1"/>
    </source>
</evidence>